<protein>
    <recommendedName>
        <fullName evidence="6">Importin N-terminal domain-containing protein</fullName>
    </recommendedName>
</protein>
<dbReference type="EMBL" id="HBHK01014501">
    <property type="protein sequence ID" value="CAD9686372.1"/>
    <property type="molecule type" value="Transcribed_RNA"/>
</dbReference>
<dbReference type="SUPFAM" id="SSF48371">
    <property type="entry name" value="ARM repeat"/>
    <property type="match status" value="1"/>
</dbReference>
<dbReference type="InterPro" id="IPR011989">
    <property type="entry name" value="ARM-like"/>
</dbReference>
<dbReference type="FunFam" id="1.25.10.10:FF:000022">
    <property type="entry name" value="protein EXPORTIN 1A"/>
    <property type="match status" value="1"/>
</dbReference>
<evidence type="ECO:0000256" key="1">
    <source>
        <dbReference type="ARBA" id="ARBA00004123"/>
    </source>
</evidence>
<dbReference type="Pfam" id="PF08389">
    <property type="entry name" value="Xpo1"/>
    <property type="match status" value="1"/>
</dbReference>
<dbReference type="GO" id="GO:0000056">
    <property type="term" value="P:ribosomal small subunit export from nucleus"/>
    <property type="evidence" value="ECO:0007669"/>
    <property type="project" value="TreeGrafter"/>
</dbReference>
<evidence type="ECO:0000256" key="5">
    <source>
        <dbReference type="ARBA" id="ARBA00023242"/>
    </source>
</evidence>
<feature type="domain" description="Importin N-terminal" evidence="6">
    <location>
        <begin position="35"/>
        <end position="101"/>
    </location>
</feature>
<dbReference type="GO" id="GO:0031267">
    <property type="term" value="F:small GTPase binding"/>
    <property type="evidence" value="ECO:0007669"/>
    <property type="project" value="InterPro"/>
</dbReference>
<dbReference type="PANTHER" id="PTHR11223">
    <property type="entry name" value="EXPORTIN 1/5"/>
    <property type="match status" value="1"/>
</dbReference>
<dbReference type="Pfam" id="PF18784">
    <property type="entry name" value="CRM1_repeat_2"/>
    <property type="match status" value="1"/>
</dbReference>
<dbReference type="GO" id="GO:0005049">
    <property type="term" value="F:nuclear export signal receptor activity"/>
    <property type="evidence" value="ECO:0007669"/>
    <property type="project" value="InterPro"/>
</dbReference>
<organism evidence="7">
    <name type="scientific">Mucochytrium quahogii</name>
    <dbReference type="NCBI Taxonomy" id="96639"/>
    <lineage>
        <taxon>Eukaryota</taxon>
        <taxon>Sar</taxon>
        <taxon>Stramenopiles</taxon>
        <taxon>Bigyra</taxon>
        <taxon>Labyrinthulomycetes</taxon>
        <taxon>Thraustochytrida</taxon>
        <taxon>Thraustochytriidae</taxon>
        <taxon>Mucochytrium</taxon>
    </lineage>
</organism>
<dbReference type="Pfam" id="PF18777">
    <property type="entry name" value="CRM1_repeat"/>
    <property type="match status" value="1"/>
</dbReference>
<dbReference type="InterPro" id="IPR041235">
    <property type="entry name" value="Exp1_repeat_2"/>
</dbReference>
<accession>A0A7S2S130</accession>
<dbReference type="GO" id="GO:0000055">
    <property type="term" value="P:ribosomal large subunit export from nucleus"/>
    <property type="evidence" value="ECO:0007669"/>
    <property type="project" value="TreeGrafter"/>
</dbReference>
<dbReference type="SMART" id="SM01102">
    <property type="entry name" value="CRM1_C"/>
    <property type="match status" value="1"/>
</dbReference>
<sequence length="1080" mass="123630">MERLLDFSQPIDVRLLEQVVQSLHTSPQETTRAQANEVLTKLKEHPEAWQSAGKVLEESTDQFTRFFALQVLEDTIKYRWKALPADQREGIRNYVVKKIIDISGNEGLAKDRSQRLFVGKLNLILVQILKQEWPHNWPNFVPEIVGSSKQSEVLCENNMNILKLLSEEVFDFSKEEMTTEKVKTMKNQLNSEFRQIFDLCQLVLSSSNRPSLITVTLQTLLRFLAWIPLGYIFETPLVEQLLTRFLPNVEFRNDTLACLTEIASLQQPQYDTIFNNAFHGVMNLLSRQLPPDTDIPREFERAGDRECTFIRGLSLFFCSFFSKHLDILEKPENHGVTITAMFYLVSISMVDDKEIFKICLEFWNKFAKDLYESERQNSVRAGGIASLNLGGNGSQFLSSNGASPRKQLYSTVLTRVRSVMVSKMAKPEEVLVVEGDDGTIVRETTKDTDAIAQYKTMRDTLVFLTHLDYEDTEDIMLSKLALQCDKNANEFSWNNLNTLCWAIGSISGAMTEEDEKRFLVTVIKDLLSLCELKKGKDNKAVVASNIMYVVGQYPRFLRAHWKFLKTVVNKLFEFMHELHPGVQDMACDTFLKIAQKCKGQFVVLHQSETRPFIDDLLDQTLMIVSDLMQHQRNTFYEAVGYMVREQRNEQIRNNLLQRMIDPATTQWKNIMQLGSTNTQALSNPETVHQLADILKVNVRVCTAMGYAFRPHLMGFYLDMLHVYKFYSANISKAVQEKGPIVIQHRDIKVMRVVKVQILNLIEVFVSKSENNADIANNFIPPLLEPILGDYQQSAPPSRVPDVLQLFVVIVNKLKNDSNNAMDGKMCELILAPVFESTLGMITVNFTDFPEIRVAFYKLLKALSTYSFERLFSIPQETQKQVINAIVWGFKHQDRNIAEIGLEILEKVLINTAAAPDSFSQNFYQQYYLSLLQDVLYVLTDRLHKSGFNMHATILKHLFAIVAEGKVKVPLAPNQQGNNQEFLQVHVSNMVHQAFPNVGKKLVEQFIAGLSTSSLDLSKFKGVLRDFLIQIKEFSADEDIDALYSHEKEEEKRQKEMQALQQRAAIPGLLTQAEKDEMADL</sequence>
<dbReference type="Pfam" id="PF03810">
    <property type="entry name" value="IBN_N"/>
    <property type="match status" value="1"/>
</dbReference>
<gene>
    <name evidence="7" type="ORF">QSP1433_LOCUS9147</name>
</gene>
<evidence type="ECO:0000313" key="7">
    <source>
        <dbReference type="EMBL" id="CAD9686372.1"/>
    </source>
</evidence>
<dbReference type="GO" id="GO:0005634">
    <property type="term" value="C:nucleus"/>
    <property type="evidence" value="ECO:0007669"/>
    <property type="project" value="UniProtKB-SubCell"/>
</dbReference>
<dbReference type="InterPro" id="IPR040485">
    <property type="entry name" value="XPO1_repeat_3"/>
</dbReference>
<dbReference type="Pfam" id="PF08767">
    <property type="entry name" value="CRM1_C"/>
    <property type="match status" value="1"/>
</dbReference>
<dbReference type="Pfam" id="PF18787">
    <property type="entry name" value="CRM1_repeat_3"/>
    <property type="match status" value="1"/>
</dbReference>
<evidence type="ECO:0000259" key="6">
    <source>
        <dbReference type="PROSITE" id="PS50166"/>
    </source>
</evidence>
<dbReference type="PANTHER" id="PTHR11223:SF2">
    <property type="entry name" value="EXPORTIN-1"/>
    <property type="match status" value="1"/>
</dbReference>
<dbReference type="Gene3D" id="1.25.10.10">
    <property type="entry name" value="Leucine-rich Repeat Variant"/>
    <property type="match status" value="1"/>
</dbReference>
<evidence type="ECO:0000256" key="2">
    <source>
        <dbReference type="ARBA" id="ARBA00009466"/>
    </source>
</evidence>
<evidence type="ECO:0000256" key="3">
    <source>
        <dbReference type="ARBA" id="ARBA00022448"/>
    </source>
</evidence>
<dbReference type="GO" id="GO:0005737">
    <property type="term" value="C:cytoplasm"/>
    <property type="evidence" value="ECO:0007669"/>
    <property type="project" value="TreeGrafter"/>
</dbReference>
<keyword evidence="4" id="KW-0653">Protein transport</keyword>
<dbReference type="InterPro" id="IPR013598">
    <property type="entry name" value="Exportin-1/Importin-b-like"/>
</dbReference>
<dbReference type="SMART" id="SM00913">
    <property type="entry name" value="IBN_N"/>
    <property type="match status" value="1"/>
</dbReference>
<dbReference type="InterPro" id="IPR001494">
    <property type="entry name" value="Importin-beta_N"/>
</dbReference>
<dbReference type="InterPro" id="IPR045065">
    <property type="entry name" value="XPO1/5"/>
</dbReference>
<dbReference type="InterPro" id="IPR041123">
    <property type="entry name" value="CRM1_repeat"/>
</dbReference>
<dbReference type="InterPro" id="IPR016024">
    <property type="entry name" value="ARM-type_fold"/>
</dbReference>
<name>A0A7S2S130_9STRA</name>
<evidence type="ECO:0000256" key="4">
    <source>
        <dbReference type="ARBA" id="ARBA00022927"/>
    </source>
</evidence>
<comment type="subcellular location">
    <subcellularLocation>
        <location evidence="1">Nucleus</location>
    </subcellularLocation>
</comment>
<dbReference type="InterPro" id="IPR014877">
    <property type="entry name" value="XPO1_C_dom"/>
</dbReference>
<dbReference type="PROSITE" id="PS50166">
    <property type="entry name" value="IMPORTIN_B_NT"/>
    <property type="match status" value="1"/>
</dbReference>
<dbReference type="GO" id="GO:0006611">
    <property type="term" value="P:protein export from nucleus"/>
    <property type="evidence" value="ECO:0007669"/>
    <property type="project" value="InterPro"/>
</dbReference>
<comment type="similarity">
    <text evidence="2">Belongs to the exportin family.</text>
</comment>
<dbReference type="AlphaFoldDB" id="A0A7S2S130"/>
<proteinExistence type="inferred from homology"/>
<reference evidence="7" key="1">
    <citation type="submission" date="2021-01" db="EMBL/GenBank/DDBJ databases">
        <authorList>
            <person name="Corre E."/>
            <person name="Pelletier E."/>
            <person name="Niang G."/>
            <person name="Scheremetjew M."/>
            <person name="Finn R."/>
            <person name="Kale V."/>
            <person name="Holt S."/>
            <person name="Cochrane G."/>
            <person name="Meng A."/>
            <person name="Brown T."/>
            <person name="Cohen L."/>
        </authorList>
    </citation>
    <scope>NUCLEOTIDE SEQUENCE</scope>
    <source>
        <strain evidence="7">NY070348D</strain>
    </source>
</reference>
<keyword evidence="3" id="KW-0813">Transport</keyword>
<keyword evidence="5" id="KW-0539">Nucleus</keyword>